<dbReference type="OrthoDB" id="7188397at2"/>
<dbReference type="HOGENOM" id="CLU_109715_0_0_5"/>
<dbReference type="STRING" id="316058.RPB_2164"/>
<dbReference type="AlphaFoldDB" id="Q2IY40"/>
<evidence type="ECO:0000313" key="2">
    <source>
        <dbReference type="Proteomes" id="UP000008809"/>
    </source>
</evidence>
<keyword evidence="2" id="KW-1185">Reference proteome</keyword>
<dbReference type="eggNOG" id="ENOG5033B4G">
    <property type="taxonomic scope" value="Bacteria"/>
</dbReference>
<sequence length="193" mass="20475">MNNITDRQGHVLTPYAHVTKAVSERSTASSGISFEGDVYSFADLMKAHPEAVRKATSAEVDDVARIWLQQQETAPHGRSDNEPDDVYATVKVGNQVVAKLYNGGIAEMSGAAASAVSGLEEPSLAGPALAQWRAETYARLLGGKVEIADTAKTQSEWTPRSGATPQYTRAELDAAIAAMQKAVAQSATVDRNA</sequence>
<protein>
    <submittedName>
        <fullName evidence="1">Uncharacterized protein</fullName>
    </submittedName>
</protein>
<dbReference type="KEGG" id="rpb:RPB_2164"/>
<reference evidence="1 2" key="1">
    <citation type="submission" date="2006-01" db="EMBL/GenBank/DDBJ databases">
        <title>Complete sequence of Rhodopseudomonas palustris HaA2.</title>
        <authorList>
            <consortium name="US DOE Joint Genome Institute"/>
            <person name="Copeland A."/>
            <person name="Lucas S."/>
            <person name="Lapidus A."/>
            <person name="Barry K."/>
            <person name="Detter J.C."/>
            <person name="Glavina T."/>
            <person name="Hammon N."/>
            <person name="Israni S."/>
            <person name="Pitluck S."/>
            <person name="Chain P."/>
            <person name="Malfatti S."/>
            <person name="Shin M."/>
            <person name="Vergez L."/>
            <person name="Schmutz J."/>
            <person name="Larimer F."/>
            <person name="Land M."/>
            <person name="Hauser L."/>
            <person name="Pelletier D.A."/>
            <person name="Kyrpides N."/>
            <person name="Anderson I."/>
            <person name="Oda Y."/>
            <person name="Harwood C.S."/>
            <person name="Richardson P."/>
        </authorList>
    </citation>
    <scope>NUCLEOTIDE SEQUENCE [LARGE SCALE GENOMIC DNA]</scope>
    <source>
        <strain evidence="1 2">HaA2</strain>
    </source>
</reference>
<dbReference type="Proteomes" id="UP000008809">
    <property type="component" value="Chromosome"/>
</dbReference>
<name>Q2IY40_RHOP2</name>
<gene>
    <name evidence="1" type="ordered locus">RPB_2164</name>
</gene>
<proteinExistence type="predicted"/>
<evidence type="ECO:0000313" key="1">
    <source>
        <dbReference type="EMBL" id="ABD06870.1"/>
    </source>
</evidence>
<organism evidence="1 2">
    <name type="scientific">Rhodopseudomonas palustris (strain HaA2)</name>
    <dbReference type="NCBI Taxonomy" id="316058"/>
    <lineage>
        <taxon>Bacteria</taxon>
        <taxon>Pseudomonadati</taxon>
        <taxon>Pseudomonadota</taxon>
        <taxon>Alphaproteobacteria</taxon>
        <taxon>Hyphomicrobiales</taxon>
        <taxon>Nitrobacteraceae</taxon>
        <taxon>Rhodopseudomonas</taxon>
    </lineage>
</organism>
<accession>Q2IY40</accession>
<dbReference type="RefSeq" id="WP_011441057.1">
    <property type="nucleotide sequence ID" value="NC_007778.1"/>
</dbReference>
<dbReference type="EMBL" id="CP000250">
    <property type="protein sequence ID" value="ABD06870.1"/>
    <property type="molecule type" value="Genomic_DNA"/>
</dbReference>